<feature type="transmembrane region" description="Helical" evidence="1">
    <location>
        <begin position="155"/>
        <end position="177"/>
    </location>
</feature>
<keyword evidence="3" id="KW-1185">Reference proteome</keyword>
<dbReference type="EMBL" id="CP040077">
    <property type="protein sequence ID" value="QCP48461.1"/>
    <property type="molecule type" value="Genomic_DNA"/>
</dbReference>
<evidence type="ECO:0000256" key="1">
    <source>
        <dbReference type="SAM" id="Phobius"/>
    </source>
</evidence>
<reference evidence="2 3" key="1">
    <citation type="submission" date="2019-05" db="EMBL/GenBank/DDBJ databases">
        <title>Burkholderia sp. DHOD12, isolated from subtropical forest soil.</title>
        <authorList>
            <person name="Gao Z.-H."/>
            <person name="Qiu L.-H."/>
        </authorList>
    </citation>
    <scope>NUCLEOTIDE SEQUENCE [LARGE SCALE GENOMIC DNA]</scope>
    <source>
        <strain evidence="2 3">DHOD12</strain>
    </source>
</reference>
<dbReference type="InterPro" id="IPR016035">
    <property type="entry name" value="Acyl_Trfase/lysoPLipase"/>
</dbReference>
<gene>
    <name evidence="2" type="ORF">FAZ95_04215</name>
</gene>
<dbReference type="RefSeq" id="WP_137331302.1">
    <property type="nucleotide sequence ID" value="NZ_CP040077.1"/>
</dbReference>
<dbReference type="Gene3D" id="3.40.1090.10">
    <property type="entry name" value="Cytosolic phospholipase A2 catalytic domain"/>
    <property type="match status" value="1"/>
</dbReference>
<feature type="transmembrane region" description="Helical" evidence="1">
    <location>
        <begin position="189"/>
        <end position="210"/>
    </location>
</feature>
<feature type="transmembrane region" description="Helical" evidence="1">
    <location>
        <begin position="50"/>
        <end position="75"/>
    </location>
</feature>
<proteinExistence type="predicted"/>
<accession>A0A4P8IKT5</accession>
<organism evidence="2 3">
    <name type="scientific">Trinickia violacea</name>
    <dbReference type="NCBI Taxonomy" id="2571746"/>
    <lineage>
        <taxon>Bacteria</taxon>
        <taxon>Pseudomonadati</taxon>
        <taxon>Pseudomonadota</taxon>
        <taxon>Betaproteobacteria</taxon>
        <taxon>Burkholderiales</taxon>
        <taxon>Burkholderiaceae</taxon>
        <taxon>Trinickia</taxon>
    </lineage>
</organism>
<evidence type="ECO:0000313" key="3">
    <source>
        <dbReference type="Proteomes" id="UP000298656"/>
    </source>
</evidence>
<keyword evidence="1" id="KW-0472">Membrane</keyword>
<dbReference type="AlphaFoldDB" id="A0A4P8IKT5"/>
<name>A0A4P8IKT5_9BURK</name>
<feature type="transmembrane region" description="Helical" evidence="1">
    <location>
        <begin position="127"/>
        <end position="149"/>
    </location>
</feature>
<feature type="transmembrane region" description="Helical" evidence="1">
    <location>
        <begin position="225"/>
        <end position="247"/>
    </location>
</feature>
<evidence type="ECO:0000313" key="2">
    <source>
        <dbReference type="EMBL" id="QCP48461.1"/>
    </source>
</evidence>
<dbReference type="OrthoDB" id="100544at2"/>
<sequence>MSSVSGGGYAAAGVLAASNDKGAEVDSVTRAERVLAELNRDDNGYIKISALTILVMLSLWGISMLLSLSWLLLLVGQSGPLVMEMFPIHHAIDRYVPGVGCLGFLLVVIYQLVASRVRKRASPDGQVWFFLAMIFGAIQMADLAGHLSIGHSPRALYWLTCVVAGLIWLFVGIALSLRPSHPSIVRLHGRAGYAFGFAFILSAGLIMQAFMRDLTHHAIAEGLNLLYFASLLIVLFAMVTNPNWLCLPAKIYYEGLRRKFGGGTDQAIHKVHGYERAPIHLINCFSQSPVARDDEKKQRRGGENFCVSRRYCGSASSGYFPTKEWYVGNKRKSWKHQFIWRLVATSGAAVDIHPVRQSPLRNSLLTVFNMGLGAWVINPAFNPERRTWRPSFFLNSMAALNVHNNRTKWMRLSDGGHFENLGIYELVARECMDIVVVDAGHDPNYEFSDLAYAIDRCREDFEAVIDVPNLFPRETQNRIQEVNLTGTIRYKGKTELGKITYIKLGVEKWHSLPLRLRSSIDRHFPHEPTTNQFPTRDFINAYYRLGVETASRALPVVISEQASVDVAVA</sequence>
<dbReference type="KEGG" id="tvl:FAZ95_04215"/>
<dbReference type="Proteomes" id="UP000298656">
    <property type="component" value="Chromosome 1"/>
</dbReference>
<protein>
    <submittedName>
        <fullName evidence="2">Uncharacterized protein</fullName>
    </submittedName>
</protein>
<keyword evidence="1" id="KW-1133">Transmembrane helix</keyword>
<keyword evidence="1" id="KW-0812">Transmembrane</keyword>
<feature type="transmembrane region" description="Helical" evidence="1">
    <location>
        <begin position="95"/>
        <end position="115"/>
    </location>
</feature>
<dbReference type="SUPFAM" id="SSF52151">
    <property type="entry name" value="FabD/lysophospholipase-like"/>
    <property type="match status" value="1"/>
</dbReference>